<dbReference type="PANTHER" id="PTHR33055">
    <property type="entry name" value="TRANSPOSASE FOR INSERTION SEQUENCE ELEMENT IS1111A"/>
    <property type="match status" value="1"/>
</dbReference>
<feature type="region of interest" description="Disordered" evidence="1">
    <location>
        <begin position="345"/>
        <end position="371"/>
    </location>
</feature>
<comment type="caution">
    <text evidence="4">The sequence shown here is derived from an EMBL/GenBank/DDBJ whole genome shotgun (WGS) entry which is preliminary data.</text>
</comment>
<dbReference type="InterPro" id="IPR002525">
    <property type="entry name" value="Transp_IS110-like_N"/>
</dbReference>
<reference evidence="4 5" key="1">
    <citation type="submission" date="2019-03" db="EMBL/GenBank/DDBJ databases">
        <title>Genomic Encyclopedia of Archaeal and Bacterial Type Strains, Phase II (KMG-II): from individual species to whole genera.</title>
        <authorList>
            <person name="Goeker M."/>
        </authorList>
    </citation>
    <scope>NUCLEOTIDE SEQUENCE [LARGE SCALE GENOMIC DNA]</scope>
    <source>
        <strain evidence="4 5">RL-C</strain>
    </source>
</reference>
<gene>
    <name evidence="4" type="ORF">CLV25_1311</name>
</gene>
<feature type="domain" description="Transposase IS116/IS110/IS902 C-terminal" evidence="3">
    <location>
        <begin position="210"/>
        <end position="296"/>
    </location>
</feature>
<dbReference type="Pfam" id="PF02371">
    <property type="entry name" value="Transposase_20"/>
    <property type="match status" value="1"/>
</dbReference>
<organism evidence="4 5">
    <name type="scientific">Acetobacteroides hydrogenigenes</name>
    <dbReference type="NCBI Taxonomy" id="979970"/>
    <lineage>
        <taxon>Bacteria</taxon>
        <taxon>Pseudomonadati</taxon>
        <taxon>Bacteroidota</taxon>
        <taxon>Bacteroidia</taxon>
        <taxon>Bacteroidales</taxon>
        <taxon>Rikenellaceae</taxon>
        <taxon>Acetobacteroides</taxon>
    </lineage>
</organism>
<dbReference type="InterPro" id="IPR003346">
    <property type="entry name" value="Transposase_20"/>
</dbReference>
<dbReference type="AlphaFoldDB" id="A0A4R2DZ87"/>
<sequence>MEEAIKQCVGIDISKATFTACVCQKFADGRIRLSSVESFDNGNKGFNQLVKWSRKLGAPQLELLFLMEATGCYFEPLAYHLHRLNQPVSVILPNKVKHYGKSLNVKTKTDAVDARVIAQLGAERQLPLWEPPLPIFRQLRGITRLRADLVQERTAFQNRITSGESAESVERLVSRGLKAVVKELDRQIDRCDQEVEKLARKEDWLWQKMTNLQSIKGVALLTVATVVAETQGFALVKSRKQLASYAGYDVVQRDSGTSIKGKTRISKKGNSRIRGALHMPARSAARHNDRLREFYQRVNEGKPSKRVGEVAVARKLLLLMYTLWKKDEAYQKKTFGNQEAKALLRQGEESEKRVGSPTELPTQDGLSFNQSAEVLLRRPQVT</sequence>
<dbReference type="Pfam" id="PF01548">
    <property type="entry name" value="DEDD_Tnp_IS110"/>
    <property type="match status" value="1"/>
</dbReference>
<dbReference type="NCBIfam" id="NF033542">
    <property type="entry name" value="transpos_IS110"/>
    <property type="match status" value="1"/>
</dbReference>
<dbReference type="GO" id="GO:0004803">
    <property type="term" value="F:transposase activity"/>
    <property type="evidence" value="ECO:0007669"/>
    <property type="project" value="InterPro"/>
</dbReference>
<dbReference type="RefSeq" id="WP_131840650.1">
    <property type="nucleotide sequence ID" value="NZ_SLWB01000031.1"/>
</dbReference>
<protein>
    <submittedName>
        <fullName evidence="4">Transposase</fullName>
    </submittedName>
</protein>
<accession>A0A4R2DZ87</accession>
<dbReference type="EMBL" id="SLWB01000031">
    <property type="protein sequence ID" value="TCN60431.1"/>
    <property type="molecule type" value="Genomic_DNA"/>
</dbReference>
<dbReference type="PANTHER" id="PTHR33055:SF13">
    <property type="entry name" value="TRANSPOSASE"/>
    <property type="match status" value="1"/>
</dbReference>
<feature type="domain" description="Transposase IS110-like N-terminal" evidence="2">
    <location>
        <begin position="9"/>
        <end position="162"/>
    </location>
</feature>
<evidence type="ECO:0000256" key="1">
    <source>
        <dbReference type="SAM" id="MobiDB-lite"/>
    </source>
</evidence>
<dbReference type="InterPro" id="IPR047650">
    <property type="entry name" value="Transpos_IS110"/>
</dbReference>
<name>A0A4R2DZ87_9BACT</name>
<evidence type="ECO:0000259" key="2">
    <source>
        <dbReference type="Pfam" id="PF01548"/>
    </source>
</evidence>
<proteinExistence type="predicted"/>
<keyword evidence="5" id="KW-1185">Reference proteome</keyword>
<evidence type="ECO:0000313" key="4">
    <source>
        <dbReference type="EMBL" id="TCN60431.1"/>
    </source>
</evidence>
<dbReference type="Proteomes" id="UP000294830">
    <property type="component" value="Unassembled WGS sequence"/>
</dbReference>
<evidence type="ECO:0000313" key="5">
    <source>
        <dbReference type="Proteomes" id="UP000294830"/>
    </source>
</evidence>
<feature type="compositionally biased region" description="Polar residues" evidence="1">
    <location>
        <begin position="359"/>
        <end position="371"/>
    </location>
</feature>
<dbReference type="GO" id="GO:0003677">
    <property type="term" value="F:DNA binding"/>
    <property type="evidence" value="ECO:0007669"/>
    <property type="project" value="InterPro"/>
</dbReference>
<dbReference type="GO" id="GO:0006313">
    <property type="term" value="P:DNA transposition"/>
    <property type="evidence" value="ECO:0007669"/>
    <property type="project" value="InterPro"/>
</dbReference>
<evidence type="ECO:0000259" key="3">
    <source>
        <dbReference type="Pfam" id="PF02371"/>
    </source>
</evidence>
<dbReference type="OrthoDB" id="964423at2"/>